<dbReference type="EMBL" id="FQZU01000005">
    <property type="protein sequence ID" value="SHJ23946.1"/>
    <property type="molecule type" value="Genomic_DNA"/>
</dbReference>
<dbReference type="InterPro" id="IPR035906">
    <property type="entry name" value="MetI-like_sf"/>
</dbReference>
<comment type="similarity">
    <text evidence="5">Belongs to the binding-protein-dependent transport system permease family.</text>
</comment>
<dbReference type="PROSITE" id="PS50928">
    <property type="entry name" value="ABC_TM1"/>
    <property type="match status" value="1"/>
</dbReference>
<feature type="transmembrane region" description="Helical" evidence="5">
    <location>
        <begin position="445"/>
        <end position="467"/>
    </location>
</feature>
<keyword evidence="8" id="KW-1185">Reference proteome</keyword>
<dbReference type="RefSeq" id="WP_211482784.1">
    <property type="nucleotide sequence ID" value="NZ_FQZU01000005.1"/>
</dbReference>
<dbReference type="STRING" id="1121393.SAMN02745216_01277"/>
<feature type="domain" description="ABC transmembrane type-1" evidence="6">
    <location>
        <begin position="328"/>
        <end position="516"/>
    </location>
</feature>
<evidence type="ECO:0000313" key="7">
    <source>
        <dbReference type="EMBL" id="SHJ23946.1"/>
    </source>
</evidence>
<evidence type="ECO:0000256" key="1">
    <source>
        <dbReference type="ARBA" id="ARBA00004651"/>
    </source>
</evidence>
<keyword evidence="4 5" id="KW-0472">Membrane</keyword>
<keyword evidence="3 5" id="KW-1133">Transmembrane helix</keyword>
<dbReference type="InterPro" id="IPR000515">
    <property type="entry name" value="MetI-like"/>
</dbReference>
<dbReference type="Gene3D" id="1.10.3720.10">
    <property type="entry name" value="MetI-like"/>
    <property type="match status" value="1"/>
</dbReference>
<proteinExistence type="inferred from homology"/>
<evidence type="ECO:0000256" key="3">
    <source>
        <dbReference type="ARBA" id="ARBA00022989"/>
    </source>
</evidence>
<feature type="transmembrane region" description="Helical" evidence="5">
    <location>
        <begin position="391"/>
        <end position="410"/>
    </location>
</feature>
<feature type="transmembrane region" description="Helical" evidence="5">
    <location>
        <begin position="493"/>
        <end position="516"/>
    </location>
</feature>
<evidence type="ECO:0000256" key="2">
    <source>
        <dbReference type="ARBA" id="ARBA00022692"/>
    </source>
</evidence>
<comment type="subcellular location">
    <subcellularLocation>
        <location evidence="1 5">Cell membrane</location>
        <topology evidence="1 5">Multi-pass membrane protein</topology>
    </subcellularLocation>
</comment>
<evidence type="ECO:0000256" key="4">
    <source>
        <dbReference type="ARBA" id="ARBA00023136"/>
    </source>
</evidence>
<dbReference type="GO" id="GO:0055085">
    <property type="term" value="P:transmembrane transport"/>
    <property type="evidence" value="ECO:0007669"/>
    <property type="project" value="InterPro"/>
</dbReference>
<dbReference type="CDD" id="cd06261">
    <property type="entry name" value="TM_PBP2"/>
    <property type="match status" value="1"/>
</dbReference>
<keyword evidence="2 5" id="KW-0812">Transmembrane</keyword>
<dbReference type="GO" id="GO:0042884">
    <property type="term" value="P:microcin transport"/>
    <property type="evidence" value="ECO:0007669"/>
    <property type="project" value="TreeGrafter"/>
</dbReference>
<reference evidence="8" key="1">
    <citation type="submission" date="2016-11" db="EMBL/GenBank/DDBJ databases">
        <authorList>
            <person name="Varghese N."/>
            <person name="Submissions S."/>
        </authorList>
    </citation>
    <scope>NUCLEOTIDE SEQUENCE [LARGE SCALE GENOMIC DNA]</scope>
    <source>
        <strain evidence="8">DSM 16219</strain>
    </source>
</reference>
<dbReference type="Proteomes" id="UP000183994">
    <property type="component" value="Unassembled WGS sequence"/>
</dbReference>
<feature type="transmembrane region" description="Helical" evidence="5">
    <location>
        <begin position="332"/>
        <end position="356"/>
    </location>
</feature>
<accession>A0A1M6HP87</accession>
<dbReference type="SUPFAM" id="SSF161098">
    <property type="entry name" value="MetI-like"/>
    <property type="match status" value="1"/>
</dbReference>
<evidence type="ECO:0000259" key="6">
    <source>
        <dbReference type="PROSITE" id="PS50928"/>
    </source>
</evidence>
<name>A0A1M6HP87_9BACT</name>
<evidence type="ECO:0000313" key="8">
    <source>
        <dbReference type="Proteomes" id="UP000183994"/>
    </source>
</evidence>
<protein>
    <submittedName>
        <fullName evidence="7">Microcin C transport system permease protein</fullName>
    </submittedName>
</protein>
<dbReference type="PANTHER" id="PTHR30325">
    <property type="entry name" value="MEMBRANE COMPONENT OF ABC TRANSPORTER"/>
    <property type="match status" value="1"/>
</dbReference>
<keyword evidence="5" id="KW-0813">Transport</keyword>
<dbReference type="AlphaFoldDB" id="A0A1M6HP87"/>
<organism evidence="7 8">
    <name type="scientific">Desulfatibacillum alkenivorans DSM 16219</name>
    <dbReference type="NCBI Taxonomy" id="1121393"/>
    <lineage>
        <taxon>Bacteria</taxon>
        <taxon>Pseudomonadati</taxon>
        <taxon>Thermodesulfobacteriota</taxon>
        <taxon>Desulfobacteria</taxon>
        <taxon>Desulfobacterales</taxon>
        <taxon>Desulfatibacillaceae</taxon>
        <taxon>Desulfatibacillum</taxon>
    </lineage>
</organism>
<gene>
    <name evidence="7" type="ORF">SAMN02745216_01277</name>
</gene>
<dbReference type="Pfam" id="PF00528">
    <property type="entry name" value="BPD_transp_1"/>
    <property type="match status" value="1"/>
</dbReference>
<evidence type="ECO:0000256" key="5">
    <source>
        <dbReference type="RuleBase" id="RU363032"/>
    </source>
</evidence>
<sequence>MIKARNFISPITRKRLARFRKMRLAWWSLWILIGLYVLSLGSELLCNDKPLYVRYEGKSHFPVFFYYPEKTFIPGGLKTRPDYKKIAQTPSFKEDSSNFMIFPPVPNGPYKSADPQSIMTSDHVMVSITQTPRVGAVDVNPKLEIIRSNQVGSFLGKEDRSLRRAYLPDLISLPNDAAQAVKSRFGGEDSPRYQARVKDAKGNGVEISIPAFKAKAAPPRLVRLTFRDDLGSAALSKNLSFVKSLEIDGGDRHFWDSLPQDLQKRITEKVEGMFAGYAEPFFFEHEGMRLRAGFAKDEVRFPYPPVKSHLMGIDGAGRDVLARILYGLRTSLSFGLILVIVSMGLGTAAGAIQGYYGGLVDITGQRITEIWSAIPFLYVMILLGSVYGRSFLLLLVCYAIFNWIGISYYMRAEFLRLRRQAFVESASCMGVPDYKIMVRHILPNGLVPIITFFPFFLVGAIGSLAALDYLGFGLPPPTPSWGELLAQAQTYRWAWWLILYPSAALFVVMLLGVFIGEGVRNAFDPKQFSRLR</sequence>
<dbReference type="PANTHER" id="PTHR30325:SF0">
    <property type="entry name" value="INNER MEMBRANE ABC TRANSPORTER PERMEASE PROTEIN YEJE"/>
    <property type="match status" value="1"/>
</dbReference>
<feature type="transmembrane region" description="Helical" evidence="5">
    <location>
        <begin position="368"/>
        <end position="385"/>
    </location>
</feature>
<dbReference type="GO" id="GO:0005886">
    <property type="term" value="C:plasma membrane"/>
    <property type="evidence" value="ECO:0007669"/>
    <property type="project" value="UniProtKB-SubCell"/>
</dbReference>